<dbReference type="InterPro" id="IPR052941">
    <property type="entry name" value="StomDev_PlantInt_Reg"/>
</dbReference>
<evidence type="ECO:0008006" key="3">
    <source>
        <dbReference type="Google" id="ProtNLM"/>
    </source>
</evidence>
<dbReference type="Pfam" id="PF00560">
    <property type="entry name" value="LRR_1"/>
    <property type="match status" value="2"/>
</dbReference>
<feature type="compositionally biased region" description="Gly residues" evidence="1">
    <location>
        <begin position="19"/>
        <end position="28"/>
    </location>
</feature>
<feature type="region of interest" description="Disordered" evidence="1">
    <location>
        <begin position="529"/>
        <end position="552"/>
    </location>
</feature>
<dbReference type="SUPFAM" id="SSF52058">
    <property type="entry name" value="L domain-like"/>
    <property type="match status" value="1"/>
</dbReference>
<feature type="compositionally biased region" description="Acidic residues" evidence="1">
    <location>
        <begin position="32"/>
        <end position="45"/>
    </location>
</feature>
<feature type="compositionally biased region" description="Basic and acidic residues" evidence="1">
    <location>
        <begin position="52"/>
        <end position="63"/>
    </location>
</feature>
<feature type="compositionally biased region" description="Acidic residues" evidence="1">
    <location>
        <begin position="540"/>
        <end position="552"/>
    </location>
</feature>
<proteinExistence type="predicted"/>
<name>A0A7S1FLX5_9STRA</name>
<feature type="region of interest" description="Disordered" evidence="1">
    <location>
        <begin position="1"/>
        <end position="136"/>
    </location>
</feature>
<protein>
    <recommendedName>
        <fullName evidence="3">Leucine-rich repeat-containing N-terminal plant-type domain-containing protein</fullName>
    </recommendedName>
</protein>
<organism evidence="2">
    <name type="scientific">Corethron hystrix</name>
    <dbReference type="NCBI Taxonomy" id="216773"/>
    <lineage>
        <taxon>Eukaryota</taxon>
        <taxon>Sar</taxon>
        <taxon>Stramenopiles</taxon>
        <taxon>Ochrophyta</taxon>
        <taxon>Bacillariophyta</taxon>
        <taxon>Coscinodiscophyceae</taxon>
        <taxon>Corethrophycidae</taxon>
        <taxon>Corethrales</taxon>
        <taxon>Corethraceae</taxon>
        <taxon>Corethron</taxon>
    </lineage>
</organism>
<feature type="compositionally biased region" description="Polar residues" evidence="1">
    <location>
        <begin position="104"/>
        <end position="120"/>
    </location>
</feature>
<feature type="compositionally biased region" description="Polar residues" evidence="1">
    <location>
        <begin position="1"/>
        <end position="12"/>
    </location>
</feature>
<accession>A0A7S1FLX5</accession>
<evidence type="ECO:0000256" key="1">
    <source>
        <dbReference type="SAM" id="MobiDB-lite"/>
    </source>
</evidence>
<sequence>MPPNSSRCSMTGWSWGRSSLGGDGGDGGNEMDSSDSSDCEDDDDYFINSNGKCDRTYRGRSYDSSEGYDEDGVRISYKSYGGGPSSSKEINRKMKRNNSHARVDTNTVPPTPASHLSQENPLHPHVGQKLSKHPSSPIFPSPPLYSRPLTAARHHLYQFYMETRRCRNFWEGADDIGRQYADLSIHECYLPWVYCGAVYGIDPSLSVSSVPSLSLQTNSNSRNHSVIRSLGRWTVTRIDIFGATMSQDDETKNTKIEDVTTDGKSFCVDSQLPLSHLLAINTLISLSIEKLPINMVPLGTIPAQLPLGLTSLRLRNVAGGTIPPTLVNSLPALHTLDISSNPHVVGTIPITIGQALCLQTIRLSDNDLSGTLPQEIWRLGRSLRTLDLSGNPLLGGNLTIPSWAKPGDLLEFDLSRCGFSGPLPGSLCEAASELADIDLSANAFTGTLPEKWATECANLHHLDLGKNKLAGTIPNRWGMHDAMLYLQTLTLGHNRLTGTVGSNIYGDLMHLDLSHNMLHGRVPPDEEYGYGEEGFSKDYSDDDYDSSDDTSSEEEDAAANFLRYNRLRDLLLEGNRFVGEVPPSLCPARRWGGRVPASAVGVIIYGCDGVLCPMGTYHSEGRAEEKFGPCRPCPEGQTTTYLGSSTCSLQATQRDALAMLYRTAGGEEHWDPKKRKRWGEEGVNECEWEGVTCDADGVVESLTFPVRGTHISPIKRRRMLAIREEDGWG</sequence>
<dbReference type="InterPro" id="IPR001611">
    <property type="entry name" value="Leu-rich_rpt"/>
</dbReference>
<gene>
    <name evidence="2" type="ORF">CHYS00102_LOCUS3750</name>
</gene>
<reference evidence="2" key="1">
    <citation type="submission" date="2021-01" db="EMBL/GenBank/DDBJ databases">
        <authorList>
            <person name="Corre E."/>
            <person name="Pelletier E."/>
            <person name="Niang G."/>
            <person name="Scheremetjew M."/>
            <person name="Finn R."/>
            <person name="Kale V."/>
            <person name="Holt S."/>
            <person name="Cochrane G."/>
            <person name="Meng A."/>
            <person name="Brown T."/>
            <person name="Cohen L."/>
        </authorList>
    </citation>
    <scope>NUCLEOTIDE SEQUENCE</scope>
    <source>
        <strain evidence="2">308</strain>
    </source>
</reference>
<dbReference type="AlphaFoldDB" id="A0A7S1FLX5"/>
<dbReference type="Gene3D" id="3.80.10.10">
    <property type="entry name" value="Ribonuclease Inhibitor"/>
    <property type="match status" value="1"/>
</dbReference>
<dbReference type="EMBL" id="HBFR01005335">
    <property type="protein sequence ID" value="CAD8876572.1"/>
    <property type="molecule type" value="Transcribed_RNA"/>
</dbReference>
<dbReference type="PANTHER" id="PTHR48004">
    <property type="entry name" value="OS01G0149700 PROTEIN"/>
    <property type="match status" value="1"/>
</dbReference>
<evidence type="ECO:0000313" key="2">
    <source>
        <dbReference type="EMBL" id="CAD8876572.1"/>
    </source>
</evidence>
<dbReference type="PANTHER" id="PTHR48004:SF59">
    <property type="entry name" value="LEUCINE-RICH REPEAT-CONTAINING N-TERMINAL PLANT-TYPE DOMAIN-CONTAINING PROTEIN"/>
    <property type="match status" value="1"/>
</dbReference>
<dbReference type="InterPro" id="IPR032675">
    <property type="entry name" value="LRR_dom_sf"/>
</dbReference>